<dbReference type="EMBL" id="AZBU02000011">
    <property type="protein sequence ID" value="TKR60391.1"/>
    <property type="molecule type" value="Genomic_DNA"/>
</dbReference>
<feature type="region of interest" description="Disordered" evidence="1">
    <location>
        <begin position="85"/>
        <end position="105"/>
    </location>
</feature>
<evidence type="ECO:0000313" key="3">
    <source>
        <dbReference type="Proteomes" id="UP000298663"/>
    </source>
</evidence>
<proteinExistence type="predicted"/>
<comment type="caution">
    <text evidence="2">The sequence shown here is derived from an EMBL/GenBank/DDBJ whole genome shotgun (WGS) entry which is preliminary data.</text>
</comment>
<evidence type="ECO:0000313" key="2">
    <source>
        <dbReference type="EMBL" id="TKR60391.1"/>
    </source>
</evidence>
<organism evidence="2 3">
    <name type="scientific">Steinernema carpocapsae</name>
    <name type="common">Entomopathogenic nematode</name>
    <dbReference type="NCBI Taxonomy" id="34508"/>
    <lineage>
        <taxon>Eukaryota</taxon>
        <taxon>Metazoa</taxon>
        <taxon>Ecdysozoa</taxon>
        <taxon>Nematoda</taxon>
        <taxon>Chromadorea</taxon>
        <taxon>Rhabditida</taxon>
        <taxon>Tylenchina</taxon>
        <taxon>Panagrolaimomorpha</taxon>
        <taxon>Strongyloidoidea</taxon>
        <taxon>Steinernematidae</taxon>
        <taxon>Steinernema</taxon>
    </lineage>
</organism>
<evidence type="ECO:0000256" key="1">
    <source>
        <dbReference type="SAM" id="MobiDB-lite"/>
    </source>
</evidence>
<reference evidence="2 3" key="2">
    <citation type="journal article" date="2019" name="G3 (Bethesda)">
        <title>Hybrid Assembly of the Genome of the Entomopathogenic Nematode Steinernema carpocapsae Identifies the X-Chromosome.</title>
        <authorList>
            <person name="Serra L."/>
            <person name="Macchietto M."/>
            <person name="Macias-Munoz A."/>
            <person name="McGill C.J."/>
            <person name="Rodriguez I.M."/>
            <person name="Rodriguez B."/>
            <person name="Murad R."/>
            <person name="Mortazavi A."/>
        </authorList>
    </citation>
    <scope>NUCLEOTIDE SEQUENCE [LARGE SCALE GENOMIC DNA]</scope>
    <source>
        <strain evidence="2 3">ALL</strain>
    </source>
</reference>
<name>A0A4U5LW36_STECR</name>
<gene>
    <name evidence="2" type="ORF">L596_027646</name>
</gene>
<protein>
    <submittedName>
        <fullName evidence="2">Uncharacterized protein</fullName>
    </submittedName>
</protein>
<dbReference type="AlphaFoldDB" id="A0A4U5LW36"/>
<reference evidence="2 3" key="1">
    <citation type="journal article" date="2015" name="Genome Biol.">
        <title>Comparative genomics of Steinernema reveals deeply conserved gene regulatory networks.</title>
        <authorList>
            <person name="Dillman A.R."/>
            <person name="Macchietto M."/>
            <person name="Porter C.F."/>
            <person name="Rogers A."/>
            <person name="Williams B."/>
            <person name="Antoshechkin I."/>
            <person name="Lee M.M."/>
            <person name="Goodwin Z."/>
            <person name="Lu X."/>
            <person name="Lewis E.E."/>
            <person name="Goodrich-Blair H."/>
            <person name="Stock S.P."/>
            <person name="Adams B.J."/>
            <person name="Sternberg P.W."/>
            <person name="Mortazavi A."/>
        </authorList>
    </citation>
    <scope>NUCLEOTIDE SEQUENCE [LARGE SCALE GENOMIC DNA]</scope>
    <source>
        <strain evidence="2 3">ALL</strain>
    </source>
</reference>
<dbReference type="Proteomes" id="UP000298663">
    <property type="component" value="Unassembled WGS sequence"/>
</dbReference>
<sequence>MEIDANCKGADSLADWYQNERPNAVISSVSSSGGAGGGFVRDLLTIGMANPRRKNRRAQRPWRVLQHCGHGEQRAHGEYRVQSLRQRGMQEEGLGDGRTVPVREV</sequence>
<keyword evidence="3" id="KW-1185">Reference proteome</keyword>
<accession>A0A4U5LW36</accession>